<feature type="region of interest" description="Disordered" evidence="5">
    <location>
        <begin position="893"/>
        <end position="922"/>
    </location>
</feature>
<feature type="domain" description="Ig-like" evidence="8">
    <location>
        <begin position="414"/>
        <end position="508"/>
    </location>
</feature>
<accession>A0ABD2H0N2</accession>
<feature type="domain" description="Ig-like" evidence="8">
    <location>
        <begin position="243"/>
        <end position="325"/>
    </location>
</feature>
<dbReference type="PROSITE" id="PS50835">
    <property type="entry name" value="IG_LIKE"/>
    <property type="match status" value="6"/>
</dbReference>
<sequence>MFAKTFEWLVFLAIIKELSCAINFSLKETDLTAREGSCIKITYKVNKRVDDVDAHWFWIKNATWNNVSFTGPVIYSSNNIVRPVSPDFAERVTYISSLFSRWKNDVTPSEEYRIIICNLTKTDSGNYYFRYIGKQGIDKWKTEPARITVTENPCPITFETPPAVNETKSITLTCSTSSSCPSTLQIHPQCPDSTRQSKGDGKQKSITDTFKVTWLDDGKEFSCQDNQDSYLIHNISVTVEYAPKNTLAEISPKNIVEGQHVTLSCSAKGNPDPTFTWYKNKEADGVTGGVWDIPSIGESWDGEYHCKAINRHGKITSNFVRINVTYKPEVEVRSSTSEVKQGDNLTLECYVKRSNPQPTTYVWSKNGTIIWQRTQLYVVERIEPEDNDSYTCTATNSVGTGISKPLQIIVKYGPRKTTISVIKGNSSVGVDSPFTFQCNTDANPAPIRYSWYRYKKNKQMNSSQWTSKRTNKNTLFLNEVQRSDEACYMCNATNLISTGEDSEPKCIQVLYAPTSLTLSMDAEVREGQLITINCIVESFPLSQLTLTMTPTSTPPPSESHFSEPANDWPPNTLQHKFNVTSAHTGNYCCTATNSRGSTKSKQRTLVVKYSPKDVTIRAEPALIVNENKSLTLHCSAKSYPPATSFTWMKMTDGKSQIIWRTHTFSLKSVSYSDSGPYRCTACNDIGAGDSLQADVKVNYAPKHTKILRAEDGTLSVALSCSSHSYPPVIQYLWYKENTGEKDVKVHDRQNYTVYSDQPGVYYCTAKNKINQIQSSEKIHLFDRSWMKVLFIFLFLITLILILTIVFVYRRKRKKSIQQGTTNTLPCIGFLGWRMGPRVRNRINEPGMVEPFRSRDDLLPEQPRRPKAQRCRPSPDCAPASNINSVYSFLNLPSEKQSESAQGPSAQKPIRQQGGHTQDDSLNYASLHFGNKQQNKRAEEEVYAIVKQDKKNEKRLEDYENISTAHSAVSPNPWNDDTDTSEDELEMNYSQVNFKAKTQRAARDLSSSDEEETQYSHVKI</sequence>
<evidence type="ECO:0000256" key="7">
    <source>
        <dbReference type="SAM" id="SignalP"/>
    </source>
</evidence>
<gene>
    <name evidence="9" type="ORF">OYC64_014477</name>
    <name evidence="10" type="ORF">OYC64_014481</name>
</gene>
<evidence type="ECO:0000313" key="9">
    <source>
        <dbReference type="EMBL" id="KAL3059883.1"/>
    </source>
</evidence>
<dbReference type="Pfam" id="PF24518">
    <property type="entry name" value="Ig_CD22"/>
    <property type="match status" value="1"/>
</dbReference>
<dbReference type="InterPro" id="IPR013783">
    <property type="entry name" value="Ig-like_fold"/>
</dbReference>
<evidence type="ECO:0000256" key="4">
    <source>
        <dbReference type="ARBA" id="ARBA00046458"/>
    </source>
</evidence>
<dbReference type="Pfam" id="PF13927">
    <property type="entry name" value="Ig_3"/>
    <property type="match status" value="2"/>
</dbReference>
<dbReference type="EMBL" id="JBIYXZ010002073">
    <property type="protein sequence ID" value="KAL3059883.1"/>
    <property type="molecule type" value="Genomic_DNA"/>
</dbReference>
<dbReference type="CDD" id="cd00096">
    <property type="entry name" value="Ig"/>
    <property type="match status" value="1"/>
</dbReference>
<evidence type="ECO:0000259" key="8">
    <source>
        <dbReference type="PROSITE" id="PS50835"/>
    </source>
</evidence>
<feature type="transmembrane region" description="Helical" evidence="6">
    <location>
        <begin position="785"/>
        <end position="808"/>
    </location>
</feature>
<feature type="region of interest" description="Disordered" evidence="5">
    <location>
        <begin position="185"/>
        <end position="204"/>
    </location>
</feature>
<protein>
    <recommendedName>
        <fullName evidence="1">B-cell receptor CD22</fullName>
    </recommendedName>
    <alternativeName>
        <fullName evidence="2">Sialic acid-binding Ig-like lectin 2</fullName>
    </alternativeName>
</protein>
<dbReference type="InterPro" id="IPR003599">
    <property type="entry name" value="Ig_sub"/>
</dbReference>
<reference evidence="10 11" key="2">
    <citation type="journal article" date="2024" name="G3 (Bethesda)">
        <title>The genome of the cryopelagic Antarctic bald notothen, Trematomus borchgrevinki.</title>
        <authorList>
            <person name="Rayamajhi N."/>
            <person name="Rivera-Colon A.G."/>
            <person name="Minhas B.F."/>
            <person name="Cheng C.C."/>
            <person name="Catchen J.M."/>
        </authorList>
    </citation>
    <scope>NUCLEOTIDE SEQUENCE [LARGE SCALE GENOMIC DNA]</scope>
    <source>
        <strain evidence="10">AGRC-2024</strain>
    </source>
</reference>
<evidence type="ECO:0000256" key="6">
    <source>
        <dbReference type="SAM" id="Phobius"/>
    </source>
</evidence>
<dbReference type="InterPro" id="IPR056386">
    <property type="entry name" value="Ig_CD22"/>
</dbReference>
<feature type="chain" id="PRO_5044724047" description="B-cell receptor CD22" evidence="7">
    <location>
        <begin position="22"/>
        <end position="1019"/>
    </location>
</feature>
<feature type="domain" description="Ig-like" evidence="8">
    <location>
        <begin position="513"/>
        <end position="606"/>
    </location>
</feature>
<comment type="function">
    <text evidence="3">Most highly expressed siglec (sialic acid-binding immunoglobulin-like lectin) on B-cells that plays a role in various aspects of B-cell biology including differentiation, antigen presentation, and trafficking to bone marrow. Binds to alpha 2,6-linked sialic acid residues of surface molecules such as CD22 itself, CD45 and IgM in a cis configuration. Can also bind to ligands on other cells as an adhesion molecule in a trans configuration. Acts as an inhibitory coreceptor on the surface of B-cells and inhibits B-cell receptor induced signaling, characterized by inhibition of the calcium mobilization and cellular activation. Mechanistically, the immunoreceptor tyrosine-based inhibitory motif domain is phosphorylated by the Src kinase LYN, which in turn leads to the recruitment of the protein tyrosine phosphatase 1/PTPN6, leading to the negative regulation of BCR signaling. If this negative signaling from is of sufficient strength, apoptosis of the B-cell can be induced.</text>
</comment>
<evidence type="ECO:0000256" key="5">
    <source>
        <dbReference type="SAM" id="MobiDB-lite"/>
    </source>
</evidence>
<feature type="region of interest" description="Disordered" evidence="5">
    <location>
        <begin position="843"/>
        <end position="878"/>
    </location>
</feature>
<comment type="caution">
    <text evidence="10">The sequence shown here is derived from an EMBL/GenBank/DDBJ whole genome shotgun (WGS) entry which is preliminary data.</text>
</comment>
<keyword evidence="6" id="KW-1133">Transmembrane helix</keyword>
<dbReference type="PANTHER" id="PTHR46013:SF4">
    <property type="entry name" value="B-CELL RECEPTOR CD22-RELATED"/>
    <property type="match status" value="1"/>
</dbReference>
<dbReference type="PANTHER" id="PTHR46013">
    <property type="entry name" value="VASCULAR CELL ADHESION MOLECULE 1"/>
    <property type="match status" value="1"/>
</dbReference>
<dbReference type="InterPro" id="IPR036179">
    <property type="entry name" value="Ig-like_dom_sf"/>
</dbReference>
<feature type="compositionally biased region" description="Basic and acidic residues" evidence="5">
    <location>
        <begin position="851"/>
        <end position="863"/>
    </location>
</feature>
<dbReference type="Proteomes" id="UP001619887">
    <property type="component" value="Unassembled WGS sequence"/>
</dbReference>
<feature type="domain" description="Ig-like" evidence="8">
    <location>
        <begin position="328"/>
        <end position="403"/>
    </location>
</feature>
<evidence type="ECO:0000313" key="11">
    <source>
        <dbReference type="Proteomes" id="UP001619887"/>
    </source>
</evidence>
<feature type="domain" description="Ig-like" evidence="8">
    <location>
        <begin position="701"/>
        <end position="779"/>
    </location>
</feature>
<feature type="region of interest" description="Disordered" evidence="5">
    <location>
        <begin position="996"/>
        <end position="1019"/>
    </location>
</feature>
<comment type="subunit">
    <text evidence="4">Predominantly monomer of isoform CD22-beta. Also found as heterodimer of isoform CD22-beta and a shorter isoform. Interacts with PTPN6/SHP-1, LYN, SYK, PIK3R1/PIK3R2 and PLCG1 upon phosphorylation. Interacts with GRB2, INPP5D and SHC1 upon phosphorylation. May form a complex with INPP5D/SHIP, GRB2 and SHC1.</text>
</comment>
<dbReference type="SMART" id="SM00409">
    <property type="entry name" value="IG"/>
    <property type="match status" value="7"/>
</dbReference>
<feature type="compositionally biased region" description="Basic and acidic residues" evidence="5">
    <location>
        <begin position="195"/>
        <end position="204"/>
    </location>
</feature>
<organism evidence="10 11">
    <name type="scientific">Pagothenia borchgrevinki</name>
    <name type="common">Bald rockcod</name>
    <name type="synonym">Trematomus borchgrevinki</name>
    <dbReference type="NCBI Taxonomy" id="8213"/>
    <lineage>
        <taxon>Eukaryota</taxon>
        <taxon>Metazoa</taxon>
        <taxon>Chordata</taxon>
        <taxon>Craniata</taxon>
        <taxon>Vertebrata</taxon>
        <taxon>Euteleostomi</taxon>
        <taxon>Actinopterygii</taxon>
        <taxon>Neopterygii</taxon>
        <taxon>Teleostei</taxon>
        <taxon>Neoteleostei</taxon>
        <taxon>Acanthomorphata</taxon>
        <taxon>Eupercaria</taxon>
        <taxon>Perciformes</taxon>
        <taxon>Notothenioidei</taxon>
        <taxon>Nototheniidae</taxon>
        <taxon>Pagothenia</taxon>
    </lineage>
</organism>
<dbReference type="Gene3D" id="2.60.40.10">
    <property type="entry name" value="Immunoglobulins"/>
    <property type="match status" value="8"/>
</dbReference>
<feature type="domain" description="Ig-like" evidence="8">
    <location>
        <begin position="611"/>
        <end position="698"/>
    </location>
</feature>
<feature type="signal peptide" evidence="7">
    <location>
        <begin position="1"/>
        <end position="21"/>
    </location>
</feature>
<dbReference type="AlphaFoldDB" id="A0ABD2H0N2"/>
<proteinExistence type="predicted"/>
<dbReference type="InterPro" id="IPR007110">
    <property type="entry name" value="Ig-like_dom"/>
</dbReference>
<keyword evidence="11" id="KW-1185">Reference proteome</keyword>
<dbReference type="EMBL" id="JBIYXZ010002073">
    <property type="protein sequence ID" value="KAL3059887.1"/>
    <property type="molecule type" value="Genomic_DNA"/>
</dbReference>
<dbReference type="Pfam" id="PF13895">
    <property type="entry name" value="Ig_2"/>
    <property type="match status" value="3"/>
</dbReference>
<keyword evidence="6" id="KW-0812">Transmembrane</keyword>
<dbReference type="SMART" id="SM00408">
    <property type="entry name" value="IGc2"/>
    <property type="match status" value="5"/>
</dbReference>
<keyword evidence="6" id="KW-0472">Membrane</keyword>
<evidence type="ECO:0000256" key="1">
    <source>
        <dbReference type="ARBA" id="ARBA00040106"/>
    </source>
</evidence>
<name>A0ABD2H0N2_PAGBO</name>
<evidence type="ECO:0000256" key="3">
    <source>
        <dbReference type="ARBA" id="ARBA00045430"/>
    </source>
</evidence>
<evidence type="ECO:0000313" key="10">
    <source>
        <dbReference type="EMBL" id="KAL3059887.1"/>
    </source>
</evidence>
<keyword evidence="7" id="KW-0732">Signal</keyword>
<feature type="compositionally biased region" description="Polar residues" evidence="5">
    <location>
        <begin position="913"/>
        <end position="922"/>
    </location>
</feature>
<evidence type="ECO:0000256" key="2">
    <source>
        <dbReference type="ARBA" id="ARBA00041781"/>
    </source>
</evidence>
<reference evidence="10 11" key="1">
    <citation type="journal article" date="2022" name="G3 (Bethesda)">
        <title>Evaluating Illumina-, Nanopore-, and PacBio-based genome assembly strategies with the bald notothen, Trematomus borchgrevinki.</title>
        <authorList>
            <person name="Rayamajhi N."/>
            <person name="Cheng C.C."/>
            <person name="Catchen J.M."/>
        </authorList>
    </citation>
    <scope>NUCLEOTIDE SEQUENCE [LARGE SCALE GENOMIC DNA]</scope>
    <source>
        <strain evidence="10">AGRC-2024</strain>
    </source>
</reference>
<dbReference type="InterPro" id="IPR003598">
    <property type="entry name" value="Ig_sub2"/>
</dbReference>
<dbReference type="SUPFAM" id="SSF48726">
    <property type="entry name" value="Immunoglobulin"/>
    <property type="match status" value="8"/>
</dbReference>